<evidence type="ECO:0000313" key="3">
    <source>
        <dbReference type="Proteomes" id="UP001499984"/>
    </source>
</evidence>
<evidence type="ECO:0000313" key="2">
    <source>
        <dbReference type="EMBL" id="GAA4078871.1"/>
    </source>
</evidence>
<protein>
    <submittedName>
        <fullName evidence="2">Uncharacterized protein</fullName>
    </submittedName>
</protein>
<evidence type="ECO:0000256" key="1">
    <source>
        <dbReference type="SAM" id="MobiDB-lite"/>
    </source>
</evidence>
<dbReference type="Proteomes" id="UP001499984">
    <property type="component" value="Unassembled WGS sequence"/>
</dbReference>
<comment type="caution">
    <text evidence="2">The sequence shown here is derived from an EMBL/GenBank/DDBJ whole genome shotgun (WGS) entry which is preliminary data.</text>
</comment>
<feature type="compositionally biased region" description="Basic residues" evidence="1">
    <location>
        <begin position="73"/>
        <end position="85"/>
    </location>
</feature>
<name>A0ABP7W293_9ACTN</name>
<accession>A0ABP7W293</accession>
<dbReference type="EMBL" id="BAAAZY010000022">
    <property type="protein sequence ID" value="GAA4078871.1"/>
    <property type="molecule type" value="Genomic_DNA"/>
</dbReference>
<feature type="compositionally biased region" description="Polar residues" evidence="1">
    <location>
        <begin position="51"/>
        <end position="63"/>
    </location>
</feature>
<sequence length="85" mass="9360">MTNVAVVTVVADRSRERRSSLLLTAADGRQGLLIRSAARRRRDFPDPASSTPATPHRSTTTPHGTPVPFSAHHTPRAIRVRRSPR</sequence>
<gene>
    <name evidence="2" type="ORF">GCM10022233_68040</name>
</gene>
<reference evidence="3" key="1">
    <citation type="journal article" date="2019" name="Int. J. Syst. Evol. Microbiol.">
        <title>The Global Catalogue of Microorganisms (GCM) 10K type strain sequencing project: providing services to taxonomists for standard genome sequencing and annotation.</title>
        <authorList>
            <consortium name="The Broad Institute Genomics Platform"/>
            <consortium name="The Broad Institute Genome Sequencing Center for Infectious Disease"/>
            <person name="Wu L."/>
            <person name="Ma J."/>
        </authorList>
    </citation>
    <scope>NUCLEOTIDE SEQUENCE [LARGE SCALE GENOMIC DNA]</scope>
    <source>
        <strain evidence="3">JCM 16925</strain>
    </source>
</reference>
<proteinExistence type="predicted"/>
<keyword evidence="3" id="KW-1185">Reference proteome</keyword>
<organism evidence="2 3">
    <name type="scientific">Streptomyces shaanxiensis</name>
    <dbReference type="NCBI Taxonomy" id="653357"/>
    <lineage>
        <taxon>Bacteria</taxon>
        <taxon>Bacillati</taxon>
        <taxon>Actinomycetota</taxon>
        <taxon>Actinomycetes</taxon>
        <taxon>Kitasatosporales</taxon>
        <taxon>Streptomycetaceae</taxon>
        <taxon>Streptomyces</taxon>
    </lineage>
</organism>
<feature type="region of interest" description="Disordered" evidence="1">
    <location>
        <begin position="33"/>
        <end position="85"/>
    </location>
</feature>